<feature type="transmembrane region" description="Helical" evidence="2">
    <location>
        <begin position="316"/>
        <end position="336"/>
    </location>
</feature>
<comment type="caution">
    <text evidence="3">The sequence shown here is derived from an EMBL/GenBank/DDBJ whole genome shotgun (WGS) entry which is preliminary data.</text>
</comment>
<sequence length="369" mass="38138">MTRIALAVGLFLLAPLMGEYLIGNIPATHLPGLIVLAPMYGGAALLIREVTRRTGRGWPTLLTLATAYGLLQPAVIDQALFNPSFDGHDFTAAPTHLPALGLDPGLLLTFTAGHAITTLAVPIALIEALARHRADQPWLGTPGLIVTALLFAAGSWLIYDDHQRTFQASPTQLTISALAVVALTAAAFTFRPGGGRRDHTGEGRGPAAARHLRPSAPNPSTNSVPSTAPSVNPGVNPAPDPAPSPAPSPDTSPALSLGARPAPRPWQVALAVFALDTAETLRPETWPGLIAGAGILAGAALVIIRWAARPGWSRRHVTYLAAGAALTPMWTGFLLLHLTGNATPANLAGQSLVAATALAVVTAAVRAAR</sequence>
<gene>
    <name evidence="3" type="ORF">GT755_00540</name>
</gene>
<feature type="transmembrane region" description="Helical" evidence="2">
    <location>
        <begin position="28"/>
        <end position="47"/>
    </location>
</feature>
<evidence type="ECO:0000256" key="1">
    <source>
        <dbReference type="SAM" id="MobiDB-lite"/>
    </source>
</evidence>
<name>A0A7C9IZT7_9ACTN</name>
<keyword evidence="2" id="KW-0472">Membrane</keyword>
<keyword evidence="2" id="KW-1133">Transmembrane helix</keyword>
<feature type="transmembrane region" description="Helical" evidence="2">
    <location>
        <begin position="106"/>
        <end position="126"/>
    </location>
</feature>
<feature type="transmembrane region" description="Helical" evidence="2">
    <location>
        <begin position="285"/>
        <end position="304"/>
    </location>
</feature>
<feature type="compositionally biased region" description="Polar residues" evidence="1">
    <location>
        <begin position="218"/>
        <end position="230"/>
    </location>
</feature>
<proteinExistence type="predicted"/>
<dbReference type="EMBL" id="WXEW01000001">
    <property type="protein sequence ID" value="NAS20166.1"/>
    <property type="molecule type" value="Genomic_DNA"/>
</dbReference>
<dbReference type="RefSeq" id="WP_161477707.1">
    <property type="nucleotide sequence ID" value="NZ_WXEW01000001.1"/>
</dbReference>
<evidence type="ECO:0000313" key="4">
    <source>
        <dbReference type="Proteomes" id="UP000479526"/>
    </source>
</evidence>
<feature type="transmembrane region" description="Helical" evidence="2">
    <location>
        <begin position="348"/>
        <end position="368"/>
    </location>
</feature>
<reference evidence="3 4" key="1">
    <citation type="submission" date="2020-01" db="EMBL/GenBank/DDBJ databases">
        <title>Herbidospora sp. NEAU-GS84 nov., a novel actinomycete isolated from soil.</title>
        <authorList>
            <person name="Han L."/>
        </authorList>
    </citation>
    <scope>NUCLEOTIDE SEQUENCE [LARGE SCALE GENOMIC DNA]</scope>
    <source>
        <strain evidence="3 4">NEAU-GS84</strain>
    </source>
</reference>
<keyword evidence="4" id="KW-1185">Reference proteome</keyword>
<feature type="transmembrane region" description="Helical" evidence="2">
    <location>
        <begin position="138"/>
        <end position="159"/>
    </location>
</feature>
<evidence type="ECO:0000256" key="2">
    <source>
        <dbReference type="SAM" id="Phobius"/>
    </source>
</evidence>
<accession>A0A7C9IZT7</accession>
<evidence type="ECO:0000313" key="3">
    <source>
        <dbReference type="EMBL" id="NAS20166.1"/>
    </source>
</evidence>
<feature type="region of interest" description="Disordered" evidence="1">
    <location>
        <begin position="191"/>
        <end position="259"/>
    </location>
</feature>
<dbReference type="AlphaFoldDB" id="A0A7C9IZT7"/>
<feature type="compositionally biased region" description="Pro residues" evidence="1">
    <location>
        <begin position="236"/>
        <end position="250"/>
    </location>
</feature>
<keyword evidence="2" id="KW-0812">Transmembrane</keyword>
<protein>
    <submittedName>
        <fullName evidence="3">Uncharacterized protein</fullName>
    </submittedName>
</protein>
<organism evidence="3 4">
    <name type="scientific">Herbidospora solisilvae</name>
    <dbReference type="NCBI Taxonomy" id="2696284"/>
    <lineage>
        <taxon>Bacteria</taxon>
        <taxon>Bacillati</taxon>
        <taxon>Actinomycetota</taxon>
        <taxon>Actinomycetes</taxon>
        <taxon>Streptosporangiales</taxon>
        <taxon>Streptosporangiaceae</taxon>
        <taxon>Herbidospora</taxon>
    </lineage>
</organism>
<feature type="transmembrane region" description="Helical" evidence="2">
    <location>
        <begin position="171"/>
        <end position="190"/>
    </location>
</feature>
<dbReference type="Proteomes" id="UP000479526">
    <property type="component" value="Unassembled WGS sequence"/>
</dbReference>